<dbReference type="GO" id="GO:0044209">
    <property type="term" value="P:AMP salvage"/>
    <property type="evidence" value="ECO:0007669"/>
    <property type="project" value="UniProtKB-UniRule"/>
</dbReference>
<dbReference type="OrthoDB" id="432447at2759"/>
<keyword evidence="8 10" id="KW-0067">ATP-binding</keyword>
<dbReference type="PROSITE" id="PS00584">
    <property type="entry name" value="PFKB_KINASES_2"/>
    <property type="match status" value="1"/>
</dbReference>
<evidence type="ECO:0000313" key="13">
    <source>
        <dbReference type="RefSeq" id="XP_030757555.1"/>
    </source>
</evidence>
<evidence type="ECO:0000256" key="1">
    <source>
        <dbReference type="ARBA" id="ARBA00004801"/>
    </source>
</evidence>
<dbReference type="PANTHER" id="PTHR45769:SF3">
    <property type="entry name" value="ADENOSINE KINASE"/>
    <property type="match status" value="1"/>
</dbReference>
<dbReference type="SUPFAM" id="SSF53613">
    <property type="entry name" value="Ribokinase-like"/>
    <property type="match status" value="1"/>
</dbReference>
<dbReference type="GO" id="GO:0006166">
    <property type="term" value="P:purine ribonucleoside salvage"/>
    <property type="evidence" value="ECO:0007669"/>
    <property type="project" value="UniProtKB-KW"/>
</dbReference>
<dbReference type="CDD" id="cd01168">
    <property type="entry name" value="adenosine_kinase"/>
    <property type="match status" value="1"/>
</dbReference>
<dbReference type="Proteomes" id="UP000504635">
    <property type="component" value="Unplaced"/>
</dbReference>
<dbReference type="InterPro" id="IPR011611">
    <property type="entry name" value="PfkB_dom"/>
</dbReference>
<dbReference type="InterPro" id="IPR001805">
    <property type="entry name" value="Adenokinase"/>
</dbReference>
<keyword evidence="5 10" id="KW-0660">Purine salvage</keyword>
<reference evidence="13" key="1">
    <citation type="submission" date="2025-08" db="UniProtKB">
        <authorList>
            <consortium name="RefSeq"/>
        </authorList>
    </citation>
    <scope>IDENTIFICATION</scope>
    <source>
        <tissue evidence="13">Gonads</tissue>
    </source>
</reference>
<sequence length="310" mass="35323">MLLCFGKPMIDVIVSVDENVLNKYGFRANEARKATEKERGIFAYILELNPRFIPGGSVTNTARIFQWGENINFYFFERDTETVQCAVLLSDNGRNRSLITNSLLINSEKNNQKICLDDIKENFGKYNVFYTPTYSLVSFSEEVFQICHDFQRNNKKIVINLGAPYILEKHRENSKYLFETADIVIGNEEEYRVYAKISDISDYNLIDLENLISQIFSLNSKKASKILVLTRSSHPIITFDGNNFQYYDIEKVENLVDSTGAGDAFAGGFLAKYVENQSVSECIQCGILCAREILQVYGCDIDVSKNIVIV</sequence>
<feature type="active site" description="Proton acceptor" evidence="9">
    <location>
        <position position="263"/>
    </location>
</feature>
<comment type="function">
    <text evidence="10">ATP dependent phosphorylation of adenosine and other related nucleoside analogs to monophosphate derivatives.</text>
</comment>
<comment type="subunit">
    <text evidence="10">Monomer.</text>
</comment>
<keyword evidence="6 10" id="KW-0547">Nucleotide-binding</keyword>
<comment type="similarity">
    <text evidence="2 10">Belongs to the carbohydrate kinase PfkB family.</text>
</comment>
<dbReference type="GeneID" id="115883342"/>
<comment type="cofactor">
    <cofactor evidence="10">
        <name>Mg(2+)</name>
        <dbReference type="ChEBI" id="CHEBI:18420"/>
    </cofactor>
    <text evidence="10">Binds 3 Mg(2+) ions per subunit.</text>
</comment>
<keyword evidence="4 10" id="KW-0808">Transferase</keyword>
<gene>
    <name evidence="13" type="primary">LOC115883342</name>
</gene>
<dbReference type="GO" id="GO:0005829">
    <property type="term" value="C:cytosol"/>
    <property type="evidence" value="ECO:0007669"/>
    <property type="project" value="TreeGrafter"/>
</dbReference>
<evidence type="ECO:0000256" key="10">
    <source>
        <dbReference type="RuleBase" id="RU368116"/>
    </source>
</evidence>
<keyword evidence="12" id="KW-1185">Reference proteome</keyword>
<evidence type="ECO:0000256" key="7">
    <source>
        <dbReference type="ARBA" id="ARBA00022777"/>
    </source>
</evidence>
<dbReference type="GO" id="GO:0005524">
    <property type="term" value="F:ATP binding"/>
    <property type="evidence" value="ECO:0007669"/>
    <property type="project" value="UniProtKB-UniRule"/>
</dbReference>
<accession>A0A6J2Y3H0</accession>
<feature type="domain" description="Carbohydrate kinase PfkB" evidence="11">
    <location>
        <begin position="69"/>
        <end position="303"/>
    </location>
</feature>
<dbReference type="EC" id="2.7.1.20" evidence="3 10"/>
<name>A0A6J2Y3H0_SITOR</name>
<keyword evidence="10" id="KW-0539">Nucleus</keyword>
<proteinExistence type="inferred from homology"/>
<evidence type="ECO:0000256" key="6">
    <source>
        <dbReference type="ARBA" id="ARBA00022741"/>
    </source>
</evidence>
<dbReference type="KEGG" id="soy:115883342"/>
<evidence type="ECO:0000256" key="2">
    <source>
        <dbReference type="ARBA" id="ARBA00010688"/>
    </source>
</evidence>
<comment type="pathway">
    <text evidence="1 10">Purine metabolism; AMP biosynthesis via salvage pathway; AMP from adenosine: step 1/1.</text>
</comment>
<protein>
    <recommendedName>
        <fullName evidence="3 10">Adenosine kinase</fullName>
        <shortName evidence="10">AK</shortName>
        <ecNumber evidence="3 10">2.7.1.20</ecNumber>
    </recommendedName>
    <alternativeName>
        <fullName evidence="10">Adenosine 5'-phosphotransferase</fullName>
    </alternativeName>
</protein>
<dbReference type="GO" id="GO:0004001">
    <property type="term" value="F:adenosine kinase activity"/>
    <property type="evidence" value="ECO:0007669"/>
    <property type="project" value="UniProtKB-UniRule"/>
</dbReference>
<dbReference type="RefSeq" id="XP_030757555.1">
    <property type="nucleotide sequence ID" value="XM_030901695.1"/>
</dbReference>
<organism evidence="12 13">
    <name type="scientific">Sitophilus oryzae</name>
    <name type="common">Rice weevil</name>
    <name type="synonym">Curculio oryzae</name>
    <dbReference type="NCBI Taxonomy" id="7048"/>
    <lineage>
        <taxon>Eukaryota</taxon>
        <taxon>Metazoa</taxon>
        <taxon>Ecdysozoa</taxon>
        <taxon>Arthropoda</taxon>
        <taxon>Hexapoda</taxon>
        <taxon>Insecta</taxon>
        <taxon>Pterygota</taxon>
        <taxon>Neoptera</taxon>
        <taxon>Endopterygota</taxon>
        <taxon>Coleoptera</taxon>
        <taxon>Polyphaga</taxon>
        <taxon>Cucujiformia</taxon>
        <taxon>Curculionidae</taxon>
        <taxon>Dryophthorinae</taxon>
        <taxon>Sitophilus</taxon>
    </lineage>
</organism>
<dbReference type="InParanoid" id="A0A6J2Y3H0"/>
<evidence type="ECO:0000256" key="9">
    <source>
        <dbReference type="PIRSR" id="PIRSR601805-1"/>
    </source>
</evidence>
<keyword evidence="10" id="KW-0460">Magnesium</keyword>
<dbReference type="Gene3D" id="3.40.1190.20">
    <property type="match status" value="1"/>
</dbReference>
<dbReference type="PANTHER" id="PTHR45769">
    <property type="entry name" value="ADENOSINE KINASE"/>
    <property type="match status" value="1"/>
</dbReference>
<evidence type="ECO:0000256" key="4">
    <source>
        <dbReference type="ARBA" id="ARBA00022679"/>
    </source>
</evidence>
<evidence type="ECO:0000256" key="3">
    <source>
        <dbReference type="ARBA" id="ARBA00012119"/>
    </source>
</evidence>
<comment type="catalytic activity">
    <reaction evidence="10">
        <text>adenosine + ATP = AMP + ADP + H(+)</text>
        <dbReference type="Rhea" id="RHEA:20824"/>
        <dbReference type="ChEBI" id="CHEBI:15378"/>
        <dbReference type="ChEBI" id="CHEBI:16335"/>
        <dbReference type="ChEBI" id="CHEBI:30616"/>
        <dbReference type="ChEBI" id="CHEBI:456215"/>
        <dbReference type="ChEBI" id="CHEBI:456216"/>
        <dbReference type="EC" id="2.7.1.20"/>
    </reaction>
</comment>
<dbReference type="UniPathway" id="UPA00588">
    <property type="reaction ID" value="UER00659"/>
</dbReference>
<dbReference type="GO" id="GO:0006144">
    <property type="term" value="P:purine nucleobase metabolic process"/>
    <property type="evidence" value="ECO:0007669"/>
    <property type="project" value="TreeGrafter"/>
</dbReference>
<evidence type="ECO:0000256" key="5">
    <source>
        <dbReference type="ARBA" id="ARBA00022726"/>
    </source>
</evidence>
<dbReference type="InterPro" id="IPR002173">
    <property type="entry name" value="Carboh/pur_kinase_PfkB_CS"/>
</dbReference>
<evidence type="ECO:0000313" key="12">
    <source>
        <dbReference type="Proteomes" id="UP000504635"/>
    </source>
</evidence>
<dbReference type="AlphaFoldDB" id="A0A6J2Y3H0"/>
<evidence type="ECO:0000256" key="8">
    <source>
        <dbReference type="ARBA" id="ARBA00022840"/>
    </source>
</evidence>
<keyword evidence="7 10" id="KW-0418">Kinase</keyword>
<dbReference type="Pfam" id="PF00294">
    <property type="entry name" value="PfkB"/>
    <property type="match status" value="1"/>
</dbReference>
<dbReference type="InterPro" id="IPR029056">
    <property type="entry name" value="Ribokinase-like"/>
</dbReference>
<dbReference type="GO" id="GO:0005634">
    <property type="term" value="C:nucleus"/>
    <property type="evidence" value="ECO:0007669"/>
    <property type="project" value="UniProtKB-SubCell"/>
</dbReference>
<comment type="subcellular location">
    <subcellularLocation>
        <location evidence="10">Nucleus</location>
    </subcellularLocation>
</comment>
<evidence type="ECO:0000259" key="11">
    <source>
        <dbReference type="Pfam" id="PF00294"/>
    </source>
</evidence>